<comment type="caution">
    <text evidence="3">The sequence shown here is derived from an EMBL/GenBank/DDBJ whole genome shotgun (WGS) entry which is preliminary data.</text>
</comment>
<organism evidence="3 4">
    <name type="scientific">Pythium oligandrum</name>
    <name type="common">Mycoparasitic fungus</name>
    <dbReference type="NCBI Taxonomy" id="41045"/>
    <lineage>
        <taxon>Eukaryota</taxon>
        <taxon>Sar</taxon>
        <taxon>Stramenopiles</taxon>
        <taxon>Oomycota</taxon>
        <taxon>Peronosporomycetes</taxon>
        <taxon>Pythiales</taxon>
        <taxon>Pythiaceae</taxon>
        <taxon>Pythium</taxon>
    </lineage>
</organism>
<proteinExistence type="inferred from homology"/>
<evidence type="ECO:0000256" key="2">
    <source>
        <dbReference type="SAM" id="MobiDB-lite"/>
    </source>
</evidence>
<dbReference type="Pfam" id="PF04525">
    <property type="entry name" value="LOR"/>
    <property type="match status" value="1"/>
</dbReference>
<dbReference type="Proteomes" id="UP000794436">
    <property type="component" value="Unassembled WGS sequence"/>
</dbReference>
<comment type="similarity">
    <text evidence="1">Belongs to the LOR family.</text>
</comment>
<feature type="compositionally biased region" description="Basic and acidic residues" evidence="2">
    <location>
        <begin position="207"/>
        <end position="228"/>
    </location>
</feature>
<sequence length="239" mass="26795">MGGNQSTDQFLDKPLIPQQRFVGNMSQRFVRPREVTLELEDEFWSKKHDHEIEIKDLTSDQVLFRLAPTDQANSAKVMLLDGFKVPVVRMESRPIGPRGAGYSVYPGGPSASTRFCEMKTEMTPFEKPMRIDFVDRVTGAQVRLGITGKWLRRTSMIWIESGQWDARYSIARVYRKPDTPEGKFLMDVASGVDIALMVLIAGAMDEQSKKHEIGKDKKDKKAAKEAAKASKKASKAAAA</sequence>
<dbReference type="InterPro" id="IPR007612">
    <property type="entry name" value="LOR"/>
</dbReference>
<dbReference type="OrthoDB" id="97518at2759"/>
<dbReference type="AlphaFoldDB" id="A0A8K1FN05"/>
<evidence type="ECO:0000313" key="4">
    <source>
        <dbReference type="Proteomes" id="UP000794436"/>
    </source>
</evidence>
<dbReference type="SUPFAM" id="SSF54518">
    <property type="entry name" value="Tubby C-terminal domain-like"/>
    <property type="match status" value="1"/>
</dbReference>
<evidence type="ECO:0000313" key="3">
    <source>
        <dbReference type="EMBL" id="TMW66824.1"/>
    </source>
</evidence>
<reference evidence="3" key="1">
    <citation type="submission" date="2019-03" db="EMBL/GenBank/DDBJ databases">
        <title>Long read genome sequence of the mycoparasitic Pythium oligandrum ATCC 38472 isolated from sugarbeet rhizosphere.</title>
        <authorList>
            <person name="Gaulin E."/>
        </authorList>
    </citation>
    <scope>NUCLEOTIDE SEQUENCE</scope>
    <source>
        <strain evidence="3">ATCC 38472_TT</strain>
    </source>
</reference>
<dbReference type="EMBL" id="SPLM01000006">
    <property type="protein sequence ID" value="TMW66824.1"/>
    <property type="molecule type" value="Genomic_DNA"/>
</dbReference>
<feature type="compositionally biased region" description="Basic residues" evidence="2">
    <location>
        <begin position="229"/>
        <end position="239"/>
    </location>
</feature>
<evidence type="ECO:0000256" key="1">
    <source>
        <dbReference type="ARBA" id="ARBA00005437"/>
    </source>
</evidence>
<dbReference type="InterPro" id="IPR025659">
    <property type="entry name" value="Tubby-like_C"/>
</dbReference>
<accession>A0A8K1FN05</accession>
<name>A0A8K1FN05_PYTOL</name>
<feature type="region of interest" description="Disordered" evidence="2">
    <location>
        <begin position="207"/>
        <end position="239"/>
    </location>
</feature>
<gene>
    <name evidence="3" type="ORF">Poli38472_011940</name>
</gene>
<dbReference type="InterPro" id="IPR038595">
    <property type="entry name" value="LOR_sf"/>
</dbReference>
<keyword evidence="4" id="KW-1185">Reference proteome</keyword>
<dbReference type="Gene3D" id="2.40.160.200">
    <property type="entry name" value="LURP1-related"/>
    <property type="match status" value="1"/>
</dbReference>
<protein>
    <submittedName>
        <fullName evidence="3">Uncharacterized protein</fullName>
    </submittedName>
</protein>